<dbReference type="HOGENOM" id="CLU_2764847_0_0_1"/>
<dbReference type="Proteomes" id="UP000054018">
    <property type="component" value="Unassembled WGS sequence"/>
</dbReference>
<accession>A0A0C9YQB9</accession>
<evidence type="ECO:0000256" key="1">
    <source>
        <dbReference type="SAM" id="MobiDB-lite"/>
    </source>
</evidence>
<name>A0A0C9YQB9_9AGAM</name>
<feature type="region of interest" description="Disordered" evidence="1">
    <location>
        <begin position="1"/>
        <end position="49"/>
    </location>
</feature>
<dbReference type="AlphaFoldDB" id="A0A0C9YQB9"/>
<feature type="compositionally biased region" description="Polar residues" evidence="1">
    <location>
        <begin position="36"/>
        <end position="46"/>
    </location>
</feature>
<proteinExistence type="predicted"/>
<dbReference type="EMBL" id="KN834074">
    <property type="protein sequence ID" value="KIK12517.1"/>
    <property type="molecule type" value="Genomic_DNA"/>
</dbReference>
<protein>
    <submittedName>
        <fullName evidence="2">Uncharacterized protein</fullName>
    </submittedName>
</protein>
<dbReference type="OrthoDB" id="2710297at2759"/>
<organism evidence="2 3">
    <name type="scientific">Pisolithus microcarpus 441</name>
    <dbReference type="NCBI Taxonomy" id="765257"/>
    <lineage>
        <taxon>Eukaryota</taxon>
        <taxon>Fungi</taxon>
        <taxon>Dikarya</taxon>
        <taxon>Basidiomycota</taxon>
        <taxon>Agaricomycotina</taxon>
        <taxon>Agaricomycetes</taxon>
        <taxon>Agaricomycetidae</taxon>
        <taxon>Boletales</taxon>
        <taxon>Sclerodermatineae</taxon>
        <taxon>Pisolithaceae</taxon>
        <taxon>Pisolithus</taxon>
    </lineage>
</organism>
<sequence>MYWPSQKMYPAHVSMPSTLHSVQPKSRLPPYPHTRPSPQISTSSPNPARKTKVSCVQVRVWIQCSLYMAV</sequence>
<keyword evidence="3" id="KW-1185">Reference proteome</keyword>
<feature type="non-terminal residue" evidence="2">
    <location>
        <position position="70"/>
    </location>
</feature>
<reference evidence="2 3" key="1">
    <citation type="submission" date="2014-04" db="EMBL/GenBank/DDBJ databases">
        <authorList>
            <consortium name="DOE Joint Genome Institute"/>
            <person name="Kuo A."/>
            <person name="Kohler A."/>
            <person name="Costa M.D."/>
            <person name="Nagy L.G."/>
            <person name="Floudas D."/>
            <person name="Copeland A."/>
            <person name="Barry K.W."/>
            <person name="Cichocki N."/>
            <person name="Veneault-Fourrey C."/>
            <person name="LaButti K."/>
            <person name="Lindquist E.A."/>
            <person name="Lipzen A."/>
            <person name="Lundell T."/>
            <person name="Morin E."/>
            <person name="Murat C."/>
            <person name="Sun H."/>
            <person name="Tunlid A."/>
            <person name="Henrissat B."/>
            <person name="Grigoriev I.V."/>
            <person name="Hibbett D.S."/>
            <person name="Martin F."/>
            <person name="Nordberg H.P."/>
            <person name="Cantor M.N."/>
            <person name="Hua S.X."/>
        </authorList>
    </citation>
    <scope>NUCLEOTIDE SEQUENCE [LARGE SCALE GENOMIC DNA]</scope>
    <source>
        <strain evidence="2 3">441</strain>
    </source>
</reference>
<reference evidence="3" key="2">
    <citation type="submission" date="2015-01" db="EMBL/GenBank/DDBJ databases">
        <title>Evolutionary Origins and Diversification of the Mycorrhizal Mutualists.</title>
        <authorList>
            <consortium name="DOE Joint Genome Institute"/>
            <consortium name="Mycorrhizal Genomics Consortium"/>
            <person name="Kohler A."/>
            <person name="Kuo A."/>
            <person name="Nagy L.G."/>
            <person name="Floudas D."/>
            <person name="Copeland A."/>
            <person name="Barry K.W."/>
            <person name="Cichocki N."/>
            <person name="Veneault-Fourrey C."/>
            <person name="LaButti K."/>
            <person name="Lindquist E.A."/>
            <person name="Lipzen A."/>
            <person name="Lundell T."/>
            <person name="Morin E."/>
            <person name="Murat C."/>
            <person name="Riley R."/>
            <person name="Ohm R."/>
            <person name="Sun H."/>
            <person name="Tunlid A."/>
            <person name="Henrissat B."/>
            <person name="Grigoriev I.V."/>
            <person name="Hibbett D.S."/>
            <person name="Martin F."/>
        </authorList>
    </citation>
    <scope>NUCLEOTIDE SEQUENCE [LARGE SCALE GENOMIC DNA]</scope>
    <source>
        <strain evidence="3">441</strain>
    </source>
</reference>
<evidence type="ECO:0000313" key="2">
    <source>
        <dbReference type="EMBL" id="KIK12517.1"/>
    </source>
</evidence>
<gene>
    <name evidence="2" type="ORF">PISMIDRAFT_689398</name>
</gene>
<evidence type="ECO:0000313" key="3">
    <source>
        <dbReference type="Proteomes" id="UP000054018"/>
    </source>
</evidence>
<feature type="compositionally biased region" description="Polar residues" evidence="1">
    <location>
        <begin position="15"/>
        <end position="24"/>
    </location>
</feature>